<feature type="coiled-coil region" evidence="9">
    <location>
        <begin position="24"/>
        <end position="88"/>
    </location>
</feature>
<dbReference type="AlphaFoldDB" id="A0A0V0R7Z5"/>
<name>A0A0V0R7Z5_PSEPJ</name>
<reference evidence="11 12" key="1">
    <citation type="journal article" date="2015" name="Sci. Rep.">
        <title>Genome of the facultative scuticociliatosis pathogen Pseudocohnilembus persalinus provides insight into its virulence through horizontal gene transfer.</title>
        <authorList>
            <person name="Xiong J."/>
            <person name="Wang G."/>
            <person name="Cheng J."/>
            <person name="Tian M."/>
            <person name="Pan X."/>
            <person name="Warren A."/>
            <person name="Jiang C."/>
            <person name="Yuan D."/>
            <person name="Miao W."/>
        </authorList>
    </citation>
    <scope>NUCLEOTIDE SEQUENCE [LARGE SCALE GENOMIC DNA]</scope>
    <source>
        <strain evidence="11">36N120E</strain>
    </source>
</reference>
<evidence type="ECO:0000256" key="3">
    <source>
        <dbReference type="ARBA" id="ARBA00022448"/>
    </source>
</evidence>
<dbReference type="Gene3D" id="1.50.40.10">
    <property type="entry name" value="Mitochondrial carrier domain"/>
    <property type="match status" value="1"/>
</dbReference>
<evidence type="ECO:0000313" key="11">
    <source>
        <dbReference type="EMBL" id="KRX10628.1"/>
    </source>
</evidence>
<sequence>MESDTTHYLLQFKFDEKFSFKNYLKELSAEQIEQNEEFRELKNQVDKKLNQNDKMNINLKDNQLVIQEKNQNNENIAYEENFQNQQEQYKYDYSEKEDIYYIEVLENNDLGTVKKNYVEVMEFIGRPINFDLWININDETKGDQERKNNFRKNQEKQKKIQNEKRRQKLEELLNKQQKYETVGLNRKEIDDKQKANGKKKSLSDLYLEQKYSKKYKRSTKKQDIQKKCLQKQDNYGDDLTQISILDDISFQNDQKEDQYQQEKFDIEMSYQPKINKNNKKIKNDCNFNYEKFDQDDINFNVQELEYWEPSTTQVLGVSGLAGIITNYITYPIEFIKTRIQVRAEGIGIRNRNFQSGYNPHKVFRQIHATGNGFSQFYYGIESFLASRVSYLLIRNFLYKTIYDRTKPFKPTNDLSHREKAVIAGFAGATAAFATTPLEQINTRFIADGGIHKPNRRNYQSIGDAWSKISSERPGGLFRGGLANVIRAVVLNVSLTGPYDYLNEKSWILFGEMPWVNNTLALIWASIWGTLAVTPFDNLKTRMMIQFPQQELNRIGYKGYMDCIGKIFQNEGIFSFWVGTQAMYYKVFLYSALTLGITNSFTRKWKQEAGLESWQI</sequence>
<evidence type="ECO:0000256" key="10">
    <source>
        <dbReference type="SAM" id="MobiDB-lite"/>
    </source>
</evidence>
<feature type="region of interest" description="Disordered" evidence="10">
    <location>
        <begin position="143"/>
        <end position="165"/>
    </location>
</feature>
<comment type="similarity">
    <text evidence="2">Belongs to the mitochondrial carrier (TC 2.A.29) family.</text>
</comment>
<keyword evidence="4 8" id="KW-0812">Transmembrane</keyword>
<dbReference type="Pfam" id="PF00153">
    <property type="entry name" value="Mito_carr"/>
    <property type="match status" value="3"/>
</dbReference>
<accession>A0A0V0R7Z5</accession>
<evidence type="ECO:0000256" key="9">
    <source>
        <dbReference type="SAM" id="Coils"/>
    </source>
</evidence>
<evidence type="ECO:0000256" key="7">
    <source>
        <dbReference type="ARBA" id="ARBA00023136"/>
    </source>
</evidence>
<keyword evidence="3" id="KW-0813">Transport</keyword>
<dbReference type="InterPro" id="IPR018108">
    <property type="entry name" value="MCP_transmembrane"/>
</dbReference>
<dbReference type="InterPro" id="IPR050391">
    <property type="entry name" value="Mito_Metabolite_Transporter"/>
</dbReference>
<evidence type="ECO:0000256" key="5">
    <source>
        <dbReference type="ARBA" id="ARBA00022737"/>
    </source>
</evidence>
<dbReference type="InParanoid" id="A0A0V0R7Z5"/>
<gene>
    <name evidence="11" type="ORF">PPERSA_05448</name>
</gene>
<keyword evidence="9" id="KW-0175">Coiled coil</keyword>
<evidence type="ECO:0000313" key="12">
    <source>
        <dbReference type="Proteomes" id="UP000054937"/>
    </source>
</evidence>
<dbReference type="InterPro" id="IPR023395">
    <property type="entry name" value="MCP_dom_sf"/>
</dbReference>
<evidence type="ECO:0000256" key="8">
    <source>
        <dbReference type="PROSITE-ProRule" id="PRU00282"/>
    </source>
</evidence>
<dbReference type="SUPFAM" id="SSF103506">
    <property type="entry name" value="Mitochondrial carrier"/>
    <property type="match status" value="1"/>
</dbReference>
<dbReference type="PROSITE" id="PS50920">
    <property type="entry name" value="SOLCAR"/>
    <property type="match status" value="3"/>
</dbReference>
<feature type="repeat" description="Solcar" evidence="8">
    <location>
        <begin position="309"/>
        <end position="404"/>
    </location>
</feature>
<dbReference type="GO" id="GO:0016020">
    <property type="term" value="C:membrane"/>
    <property type="evidence" value="ECO:0007669"/>
    <property type="project" value="UniProtKB-SubCell"/>
</dbReference>
<comment type="subcellular location">
    <subcellularLocation>
        <location evidence="1">Membrane</location>
        <topology evidence="1">Multi-pass membrane protein</topology>
    </subcellularLocation>
</comment>
<dbReference type="PANTHER" id="PTHR45618">
    <property type="entry name" value="MITOCHONDRIAL DICARBOXYLATE CARRIER-RELATED"/>
    <property type="match status" value="1"/>
</dbReference>
<proteinExistence type="inferred from homology"/>
<dbReference type="EMBL" id="LDAU01000025">
    <property type="protein sequence ID" value="KRX10628.1"/>
    <property type="molecule type" value="Genomic_DNA"/>
</dbReference>
<evidence type="ECO:0000256" key="1">
    <source>
        <dbReference type="ARBA" id="ARBA00004141"/>
    </source>
</evidence>
<evidence type="ECO:0000256" key="6">
    <source>
        <dbReference type="ARBA" id="ARBA00022989"/>
    </source>
</evidence>
<dbReference type="Proteomes" id="UP000054937">
    <property type="component" value="Unassembled WGS sequence"/>
</dbReference>
<keyword evidence="7 8" id="KW-0472">Membrane</keyword>
<evidence type="ECO:0000256" key="4">
    <source>
        <dbReference type="ARBA" id="ARBA00022692"/>
    </source>
</evidence>
<keyword evidence="6" id="KW-1133">Transmembrane helix</keyword>
<keyword evidence="12" id="KW-1185">Reference proteome</keyword>
<comment type="caution">
    <text evidence="11">The sequence shown here is derived from an EMBL/GenBank/DDBJ whole genome shotgun (WGS) entry which is preliminary data.</text>
</comment>
<protein>
    <submittedName>
        <fullName evidence="11">Mitochondrial carrier domain</fullName>
    </submittedName>
</protein>
<evidence type="ECO:0000256" key="2">
    <source>
        <dbReference type="ARBA" id="ARBA00006375"/>
    </source>
</evidence>
<feature type="repeat" description="Solcar" evidence="8">
    <location>
        <begin position="512"/>
        <end position="603"/>
    </location>
</feature>
<dbReference type="OrthoDB" id="283223at2759"/>
<feature type="repeat" description="Solcar" evidence="8">
    <location>
        <begin position="418"/>
        <end position="504"/>
    </location>
</feature>
<organism evidence="11 12">
    <name type="scientific">Pseudocohnilembus persalinus</name>
    <name type="common">Ciliate</name>
    <dbReference type="NCBI Taxonomy" id="266149"/>
    <lineage>
        <taxon>Eukaryota</taxon>
        <taxon>Sar</taxon>
        <taxon>Alveolata</taxon>
        <taxon>Ciliophora</taxon>
        <taxon>Intramacronucleata</taxon>
        <taxon>Oligohymenophorea</taxon>
        <taxon>Scuticociliatia</taxon>
        <taxon>Philasterida</taxon>
        <taxon>Pseudocohnilembidae</taxon>
        <taxon>Pseudocohnilembus</taxon>
    </lineage>
</organism>
<keyword evidence="5" id="KW-0677">Repeat</keyword>